<evidence type="ECO:0000313" key="1">
    <source>
        <dbReference type="EMBL" id="MDK2562481.1"/>
    </source>
</evidence>
<comment type="caution">
    <text evidence="1">The sequence shown here is derived from an EMBL/GenBank/DDBJ whole genome shotgun (WGS) entry which is preliminary data.</text>
</comment>
<accession>A0ABT7E6E8</accession>
<dbReference type="EMBL" id="JASKYM010000001">
    <property type="protein sequence ID" value="MDK2562481.1"/>
    <property type="molecule type" value="Genomic_DNA"/>
</dbReference>
<name>A0ABT7E6E8_9FIRM</name>
<keyword evidence="2" id="KW-1185">Reference proteome</keyword>
<protein>
    <recommendedName>
        <fullName evidence="3">DUF1292 domain-containing protein</fullName>
    </recommendedName>
</protein>
<dbReference type="RefSeq" id="WP_284131456.1">
    <property type="nucleotide sequence ID" value="NZ_JASKYM010000001.1"/>
</dbReference>
<organism evidence="1 2">
    <name type="scientific">Romboutsia sedimentorum</name>
    <dbReference type="NCBI Taxonomy" id="1368474"/>
    <lineage>
        <taxon>Bacteria</taxon>
        <taxon>Bacillati</taxon>
        <taxon>Bacillota</taxon>
        <taxon>Clostridia</taxon>
        <taxon>Peptostreptococcales</taxon>
        <taxon>Peptostreptococcaceae</taxon>
        <taxon>Romboutsia</taxon>
    </lineage>
</organism>
<reference evidence="1 2" key="1">
    <citation type="submission" date="2023-05" db="EMBL/GenBank/DDBJ databases">
        <title>Rombocin, a short stable natural nisin variant, displays selective antimicrobial activity against Listeria monocytogenes and employs dual mode of action to kill target bacterial strains.</title>
        <authorList>
            <person name="Wambui J."/>
            <person name="Stephan R."/>
            <person name="Kuipers O.P."/>
        </authorList>
    </citation>
    <scope>NUCLEOTIDE SEQUENCE [LARGE SCALE GENOMIC DNA]</scope>
    <source>
        <strain evidence="1 2">RC002</strain>
    </source>
</reference>
<sequence>MEPVRIKIEDFKLNNFINYYEDNAVEMLFEHSSSVTRVNLIDKDYMDVITFDEDYEDIKDADDYKEVLLDEEYALLFIIGKTHEGAEKFEFIDGTKYSMKHYVDDLYMDKNLIKDIGDLELNLDNLIGLLIDSEDGEYVISIVNYEKGISPKIAEVEESGDLEEIVKNLIDRFSI</sequence>
<gene>
    <name evidence="1" type="ORF">QOZ84_02890</name>
</gene>
<dbReference type="Proteomes" id="UP001301012">
    <property type="component" value="Unassembled WGS sequence"/>
</dbReference>
<proteinExistence type="predicted"/>
<evidence type="ECO:0008006" key="3">
    <source>
        <dbReference type="Google" id="ProtNLM"/>
    </source>
</evidence>
<evidence type="ECO:0000313" key="2">
    <source>
        <dbReference type="Proteomes" id="UP001301012"/>
    </source>
</evidence>